<reference evidence="5 6" key="1">
    <citation type="journal article" date="2023" name="BMC Biol.">
        <title>The compact genome of the sponge Oopsacas minuta (Hexactinellida) is lacking key metazoan core genes.</title>
        <authorList>
            <person name="Santini S."/>
            <person name="Schenkelaars Q."/>
            <person name="Jourda C."/>
            <person name="Duchesne M."/>
            <person name="Belahbib H."/>
            <person name="Rocher C."/>
            <person name="Selva M."/>
            <person name="Riesgo A."/>
            <person name="Vervoort M."/>
            <person name="Leys S.P."/>
            <person name="Kodjabachian L."/>
            <person name="Le Bivic A."/>
            <person name="Borchiellini C."/>
            <person name="Claverie J.M."/>
            <person name="Renard E."/>
        </authorList>
    </citation>
    <scope>NUCLEOTIDE SEQUENCE [LARGE SCALE GENOMIC DNA]</scope>
    <source>
        <strain evidence="5">SPO-2</strain>
    </source>
</reference>
<evidence type="ECO:0000259" key="4">
    <source>
        <dbReference type="PROSITE" id="PS50002"/>
    </source>
</evidence>
<dbReference type="Gene3D" id="2.30.30.40">
    <property type="entry name" value="SH3 Domains"/>
    <property type="match status" value="1"/>
</dbReference>
<organism evidence="5 6">
    <name type="scientific">Oopsacas minuta</name>
    <dbReference type="NCBI Taxonomy" id="111878"/>
    <lineage>
        <taxon>Eukaryota</taxon>
        <taxon>Metazoa</taxon>
        <taxon>Porifera</taxon>
        <taxon>Hexactinellida</taxon>
        <taxon>Hexasterophora</taxon>
        <taxon>Lyssacinosida</taxon>
        <taxon>Leucopsacidae</taxon>
        <taxon>Oopsacas</taxon>
    </lineage>
</organism>
<gene>
    <name evidence="5" type="ORF">LOD99_685</name>
</gene>
<feature type="domain" description="SH3" evidence="4">
    <location>
        <begin position="64"/>
        <end position="125"/>
    </location>
</feature>
<protein>
    <submittedName>
        <fullName evidence="5">SH3 domain-containing RING finger protein 3-like</fullName>
    </submittedName>
</protein>
<comment type="caution">
    <text evidence="5">The sequence shown here is derived from an EMBL/GenBank/DDBJ whole genome shotgun (WGS) entry which is preliminary data.</text>
</comment>
<dbReference type="Pfam" id="PF07653">
    <property type="entry name" value="SH3_2"/>
    <property type="match status" value="1"/>
</dbReference>
<evidence type="ECO:0000313" key="5">
    <source>
        <dbReference type="EMBL" id="KAI6654286.1"/>
    </source>
</evidence>
<dbReference type="PANTHER" id="PTHR14167:SF116">
    <property type="entry name" value="CAP, ISOFORM AC"/>
    <property type="match status" value="1"/>
</dbReference>
<dbReference type="PROSITE" id="PS50002">
    <property type="entry name" value="SH3"/>
    <property type="match status" value="1"/>
</dbReference>
<evidence type="ECO:0000256" key="2">
    <source>
        <dbReference type="PROSITE-ProRule" id="PRU00192"/>
    </source>
</evidence>
<dbReference type="AlphaFoldDB" id="A0AAV7JZY6"/>
<sequence length="131" mass="14395">MSAEKDSVGQASAEGDPKAPKTLLEKVTNTQFVKHSDGSVLVCVHQDSGKTKGKQISFLGAPDKIRELYEVVFDFAPSSEDEIALKTGQIVSVTEIMIDGWYRGKNMETKLSGVFPGNYVKKIEIDETKKK</sequence>
<dbReference type="Proteomes" id="UP001165289">
    <property type="component" value="Unassembled WGS sequence"/>
</dbReference>
<dbReference type="SMART" id="SM00326">
    <property type="entry name" value="SH3"/>
    <property type="match status" value="1"/>
</dbReference>
<keyword evidence="6" id="KW-1185">Reference proteome</keyword>
<feature type="region of interest" description="Disordered" evidence="3">
    <location>
        <begin position="1"/>
        <end position="21"/>
    </location>
</feature>
<dbReference type="InterPro" id="IPR001452">
    <property type="entry name" value="SH3_domain"/>
</dbReference>
<evidence type="ECO:0000256" key="1">
    <source>
        <dbReference type="ARBA" id="ARBA00022443"/>
    </source>
</evidence>
<dbReference type="EMBL" id="JAKMXF010000222">
    <property type="protein sequence ID" value="KAI6654286.1"/>
    <property type="molecule type" value="Genomic_DNA"/>
</dbReference>
<dbReference type="SUPFAM" id="SSF50044">
    <property type="entry name" value="SH3-domain"/>
    <property type="match status" value="1"/>
</dbReference>
<evidence type="ECO:0000256" key="3">
    <source>
        <dbReference type="SAM" id="MobiDB-lite"/>
    </source>
</evidence>
<accession>A0AAV7JZY6</accession>
<dbReference type="InterPro" id="IPR036028">
    <property type="entry name" value="SH3-like_dom_sf"/>
</dbReference>
<dbReference type="PANTHER" id="PTHR14167">
    <property type="entry name" value="SH3 DOMAIN-CONTAINING"/>
    <property type="match status" value="1"/>
</dbReference>
<keyword evidence="1 2" id="KW-0728">SH3 domain</keyword>
<name>A0AAV7JZY6_9METZ</name>
<proteinExistence type="predicted"/>
<evidence type="ECO:0000313" key="6">
    <source>
        <dbReference type="Proteomes" id="UP001165289"/>
    </source>
</evidence>
<dbReference type="InterPro" id="IPR050384">
    <property type="entry name" value="Endophilin_SH3RF"/>
</dbReference>